<sequence>MLNRRHFLAQGAGAAIATAAAFPNPVQAASPPSTPGDIALVREIISTLHPGLYRYNSPKAIEQALNNLEKIWSDLPDLSSRYLNLSRFLAMIKCGHSYANFFNQTKQVKADLFDRRTRLPFAFRWIGNQMVVTEDQSGTNSLPRGTVVKEVNGIDSKAMLARLLPYVRADGNNDAKRRALLSMTGSDELETFDIFHGLIFGAPGSSKGEPKEGSHRLRMRLPGSTSDVWVDLPALTLSERQAYYKAPNYRGDTPVWEWTMRPDGIAVLKMDGWALYNSTWKWEAWLNDRLDSLSGAKGLIVDIRENEGGLDCGDILLSRLAGKDIIRPRADRLVRYQKTPEHLNRYLDTWDDSFRNWGDQIEPFNDRFYKLKRWEDDGILPARSPRVTTPMAVLTSAQNSSATFQFASLTKQLGLGTLVGEATGGNQRGINGGAFFFARLPETGIEFDVPLIGYFPQAPMPDAGISPDIGVPLTAKAFAEGVDNQFNAAVHHLLRRA</sequence>
<reference evidence="3 4" key="1">
    <citation type="submission" date="2019-07" db="EMBL/GenBank/DDBJ databases">
        <authorList>
            <person name="Park M."/>
        </authorList>
    </citation>
    <scope>NUCLEOTIDE SEQUENCE [LARGE SCALE GENOMIC DNA]</scope>
    <source>
        <strain evidence="3 4">KCTC32445</strain>
    </source>
</reference>
<dbReference type="OrthoDB" id="5480566at2"/>
<dbReference type="Proteomes" id="UP000320160">
    <property type="component" value="Unassembled WGS sequence"/>
</dbReference>
<dbReference type="InterPro" id="IPR006311">
    <property type="entry name" value="TAT_signal"/>
</dbReference>
<name>A0A553W9D1_9SPHN</name>
<dbReference type="GO" id="GO:0008236">
    <property type="term" value="F:serine-type peptidase activity"/>
    <property type="evidence" value="ECO:0007669"/>
    <property type="project" value="InterPro"/>
</dbReference>
<gene>
    <name evidence="3" type="ORF">FOM92_08715</name>
</gene>
<dbReference type="GO" id="GO:0006508">
    <property type="term" value="P:proteolysis"/>
    <property type="evidence" value="ECO:0007669"/>
    <property type="project" value="InterPro"/>
</dbReference>
<dbReference type="PROSITE" id="PS51318">
    <property type="entry name" value="TAT"/>
    <property type="match status" value="1"/>
</dbReference>
<protein>
    <submittedName>
        <fullName evidence="3">Peptidase S41</fullName>
    </submittedName>
</protein>
<feature type="signal peptide" evidence="1">
    <location>
        <begin position="1"/>
        <end position="28"/>
    </location>
</feature>
<dbReference type="AlphaFoldDB" id="A0A553W9D1"/>
<dbReference type="Pfam" id="PF03572">
    <property type="entry name" value="Peptidase_S41"/>
    <property type="match status" value="1"/>
</dbReference>
<evidence type="ECO:0000313" key="3">
    <source>
        <dbReference type="EMBL" id="TSB01289.1"/>
    </source>
</evidence>
<evidence type="ECO:0000313" key="4">
    <source>
        <dbReference type="Proteomes" id="UP000320160"/>
    </source>
</evidence>
<accession>A0A553W9D1</accession>
<feature type="chain" id="PRO_5022207918" evidence="1">
    <location>
        <begin position="29"/>
        <end position="497"/>
    </location>
</feature>
<feature type="domain" description="Tail specific protease" evidence="2">
    <location>
        <begin position="265"/>
        <end position="427"/>
    </location>
</feature>
<dbReference type="InterPro" id="IPR005151">
    <property type="entry name" value="Tail-specific_protease"/>
</dbReference>
<comment type="caution">
    <text evidence="3">The sequence shown here is derived from an EMBL/GenBank/DDBJ whole genome shotgun (WGS) entry which is preliminary data.</text>
</comment>
<dbReference type="Gene3D" id="3.90.226.10">
    <property type="entry name" value="2-enoyl-CoA Hydratase, Chain A, domain 1"/>
    <property type="match status" value="1"/>
</dbReference>
<keyword evidence="1" id="KW-0732">Signal</keyword>
<evidence type="ECO:0000259" key="2">
    <source>
        <dbReference type="Pfam" id="PF03572"/>
    </source>
</evidence>
<dbReference type="RefSeq" id="WP_143776483.1">
    <property type="nucleotide sequence ID" value="NZ_VKKU01000002.1"/>
</dbReference>
<dbReference type="SUPFAM" id="SSF52096">
    <property type="entry name" value="ClpP/crotonase"/>
    <property type="match status" value="1"/>
</dbReference>
<dbReference type="EMBL" id="VKKU01000002">
    <property type="protein sequence ID" value="TSB01289.1"/>
    <property type="molecule type" value="Genomic_DNA"/>
</dbReference>
<proteinExistence type="predicted"/>
<organism evidence="3 4">
    <name type="scientific">Sphingorhabdus contaminans</name>
    <dbReference type="NCBI Taxonomy" id="1343899"/>
    <lineage>
        <taxon>Bacteria</taxon>
        <taxon>Pseudomonadati</taxon>
        <taxon>Pseudomonadota</taxon>
        <taxon>Alphaproteobacteria</taxon>
        <taxon>Sphingomonadales</taxon>
        <taxon>Sphingomonadaceae</taxon>
        <taxon>Sphingorhabdus</taxon>
    </lineage>
</organism>
<evidence type="ECO:0000256" key="1">
    <source>
        <dbReference type="SAM" id="SignalP"/>
    </source>
</evidence>
<keyword evidence="4" id="KW-1185">Reference proteome</keyword>
<dbReference type="InterPro" id="IPR029045">
    <property type="entry name" value="ClpP/crotonase-like_dom_sf"/>
</dbReference>